<gene>
    <name evidence="1" type="ORF">PGLA1383_LOCUS17099</name>
</gene>
<proteinExistence type="predicted"/>
<protein>
    <submittedName>
        <fullName evidence="1">Uncharacterized protein</fullName>
    </submittedName>
</protein>
<dbReference type="AlphaFoldDB" id="A0A813EHC5"/>
<sequence>MYQTTSSCPLAATSGEQCCSRSTALNATPSTLTIASRMLAPHSSARACSVYLGGRQEKGRSSRRPSWAGVPQAFFGVTAR</sequence>
<evidence type="ECO:0000313" key="1">
    <source>
        <dbReference type="EMBL" id="CAE8598698.1"/>
    </source>
</evidence>
<evidence type="ECO:0000313" key="2">
    <source>
        <dbReference type="Proteomes" id="UP000654075"/>
    </source>
</evidence>
<dbReference type="Proteomes" id="UP000654075">
    <property type="component" value="Unassembled WGS sequence"/>
</dbReference>
<organism evidence="1 2">
    <name type="scientific">Polarella glacialis</name>
    <name type="common">Dinoflagellate</name>
    <dbReference type="NCBI Taxonomy" id="89957"/>
    <lineage>
        <taxon>Eukaryota</taxon>
        <taxon>Sar</taxon>
        <taxon>Alveolata</taxon>
        <taxon>Dinophyceae</taxon>
        <taxon>Suessiales</taxon>
        <taxon>Suessiaceae</taxon>
        <taxon>Polarella</taxon>
    </lineage>
</organism>
<reference evidence="1" key="1">
    <citation type="submission" date="2021-02" db="EMBL/GenBank/DDBJ databases">
        <authorList>
            <person name="Dougan E. K."/>
            <person name="Rhodes N."/>
            <person name="Thang M."/>
            <person name="Chan C."/>
        </authorList>
    </citation>
    <scope>NUCLEOTIDE SEQUENCE</scope>
</reference>
<comment type="caution">
    <text evidence="1">The sequence shown here is derived from an EMBL/GenBank/DDBJ whole genome shotgun (WGS) entry which is preliminary data.</text>
</comment>
<accession>A0A813EHC5</accession>
<name>A0A813EHC5_POLGL</name>
<dbReference type="EMBL" id="CAJNNV010010512">
    <property type="protein sequence ID" value="CAE8598698.1"/>
    <property type="molecule type" value="Genomic_DNA"/>
</dbReference>
<keyword evidence="2" id="KW-1185">Reference proteome</keyword>